<dbReference type="GO" id="GO:0015421">
    <property type="term" value="F:ABC-type oligopeptide transporter activity"/>
    <property type="evidence" value="ECO:0007669"/>
    <property type="project" value="TreeGrafter"/>
</dbReference>
<dbReference type="InterPro" id="IPR011527">
    <property type="entry name" value="ABC1_TM_dom"/>
</dbReference>
<protein>
    <submittedName>
        <fullName evidence="12">ABC transporter ATP binding protein</fullName>
    </submittedName>
</protein>
<dbReference type="GO" id="GO:0005737">
    <property type="term" value="C:cytoplasm"/>
    <property type="evidence" value="ECO:0007669"/>
    <property type="project" value="UniProtKB-ARBA"/>
</dbReference>
<dbReference type="CDD" id="cd03254">
    <property type="entry name" value="ABCC_Glucan_exporter_like"/>
    <property type="match status" value="1"/>
</dbReference>
<accession>A0A077L6D5</accession>
<dbReference type="Gene3D" id="1.20.1560.10">
    <property type="entry name" value="ABC transporter type 1, transmembrane domain"/>
    <property type="match status" value="1"/>
</dbReference>
<comment type="similarity">
    <text evidence="2">Belongs to the ABC transporter superfamily.</text>
</comment>
<dbReference type="GO" id="GO:0005886">
    <property type="term" value="C:plasma membrane"/>
    <property type="evidence" value="ECO:0007669"/>
    <property type="project" value="UniProtKB-SubCell"/>
</dbReference>
<comment type="subcellular location">
    <subcellularLocation>
        <location evidence="1">Cell membrane</location>
        <topology evidence="1">Multi-pass membrane protein</topology>
    </subcellularLocation>
</comment>
<dbReference type="InterPro" id="IPR036640">
    <property type="entry name" value="ABC1_TM_sf"/>
</dbReference>
<dbReference type="FunFam" id="3.40.50.300:FF:000604">
    <property type="entry name" value="ABC transporter B family member 28"/>
    <property type="match status" value="1"/>
</dbReference>
<dbReference type="Pfam" id="PF00005">
    <property type="entry name" value="ABC_tran"/>
    <property type="match status" value="1"/>
</dbReference>
<dbReference type="GO" id="GO:0016887">
    <property type="term" value="F:ATP hydrolysis activity"/>
    <property type="evidence" value="ECO:0007669"/>
    <property type="project" value="InterPro"/>
</dbReference>
<dbReference type="InterPro" id="IPR003439">
    <property type="entry name" value="ABC_transporter-like_ATP-bd"/>
</dbReference>
<name>A0A077L6D5_9BACT</name>
<feature type="transmembrane region" description="Helical" evidence="9">
    <location>
        <begin position="207"/>
        <end position="224"/>
    </location>
</feature>
<evidence type="ECO:0000256" key="7">
    <source>
        <dbReference type="ARBA" id="ARBA00022989"/>
    </source>
</evidence>
<dbReference type="SUPFAM" id="SSF90123">
    <property type="entry name" value="ABC transporter transmembrane region"/>
    <property type="match status" value="1"/>
</dbReference>
<feature type="domain" description="ABC transporter" evidence="10">
    <location>
        <begin position="389"/>
        <end position="625"/>
    </location>
</feature>
<keyword evidence="8 9" id="KW-0472">Membrane</keyword>
<keyword evidence="5" id="KW-0547">Nucleotide-binding</keyword>
<dbReference type="GO" id="GO:0005524">
    <property type="term" value="F:ATP binding"/>
    <property type="evidence" value="ECO:0007669"/>
    <property type="project" value="UniProtKB-KW"/>
</dbReference>
<evidence type="ECO:0000256" key="2">
    <source>
        <dbReference type="ARBA" id="ARBA00005417"/>
    </source>
</evidence>
<keyword evidence="6" id="KW-0067">ATP-binding</keyword>
<keyword evidence="7 9" id="KW-1133">Transmembrane helix</keyword>
<dbReference type="InterPro" id="IPR039421">
    <property type="entry name" value="Type_1_exporter"/>
</dbReference>
<dbReference type="InterPro" id="IPR003593">
    <property type="entry name" value="AAA+_ATPase"/>
</dbReference>
<dbReference type="EMBL" id="AP014631">
    <property type="protein sequence ID" value="BAP39527.1"/>
    <property type="molecule type" value="Genomic_DNA"/>
</dbReference>
<keyword evidence="4 9" id="KW-0812">Transmembrane</keyword>
<dbReference type="InterPro" id="IPR027417">
    <property type="entry name" value="P-loop_NTPase"/>
</dbReference>
<keyword evidence="3" id="KW-0813">Transport</keyword>
<dbReference type="SMART" id="SM00382">
    <property type="entry name" value="AAA"/>
    <property type="match status" value="1"/>
</dbReference>
<dbReference type="PROSITE" id="PS50929">
    <property type="entry name" value="ABC_TM1F"/>
    <property type="match status" value="1"/>
</dbReference>
<gene>
    <name evidence="12" type="primary">mdlB</name>
    <name evidence="12" type="ORF">MCAN360_0334</name>
</gene>
<proteinExistence type="inferred from homology"/>
<evidence type="ECO:0000256" key="8">
    <source>
        <dbReference type="ARBA" id="ARBA00023136"/>
    </source>
</evidence>
<evidence type="ECO:0000256" key="4">
    <source>
        <dbReference type="ARBA" id="ARBA00022692"/>
    </source>
</evidence>
<dbReference type="STRING" id="29554.MCAN360_0334"/>
<sequence length="630" mass="71481">MMMYNLDPFKNSYDPKLCKKELRALAKKQSKLKFDSFKKLVSYLNYKKGIVFWIISSAILSAACLSAGTFFLGYIMDNFLNYDFLFNVNSVTKKPNFDQVKFIGYFVLLLVFYILQQILSYFSNYLSVKAGILASTIMRHDAYKSIMKMPVSFFESVSTGELMSILSNDADNVSSGLAGNFNTIITTISVTIFSFGFMFYYSTYLTLITIVLLPLFLSLIFVIMKKAMPQFQKQQKNIAILNGFIEENLAAHHLIRSLDFDEQNNKQFDEQNNKLYKSSLKAGIYTGLMWPYGNVVIKFLQLIVVIIGALFAKSNIGTGSNTYFTPGIITSFVLYIRIMSNNVVRVFENIAQIQMVAVSSVRLFNLIALKPLINEDNLKEINDNVKGEVLFENVDFSYTNNDDNLQLKNASFKAKKGQVFAIVGQTGAGKTTIINLLSKFYLPKRGKIKIDNYLSSEINEKSWRNQISIVLQDTFLFKASIKENLRYANLNATDDEIIEASKISHADEFIKKLEKGYDEIIEEGGSNLSQGERQLLAITRAIIANKNILILDEATSNIDTRTEKIVQSAMIKLMKNKTSFIIAHRLSTIVNADQILVMKDGEIVECGTHKELLNKKGIYEKMYHSSFVED</sequence>
<dbReference type="PANTHER" id="PTHR43394">
    <property type="entry name" value="ATP-DEPENDENT PERMEASE MDL1, MITOCHONDRIAL"/>
    <property type="match status" value="1"/>
</dbReference>
<dbReference type="Pfam" id="PF00664">
    <property type="entry name" value="ABC_membrane"/>
    <property type="match status" value="1"/>
</dbReference>
<evidence type="ECO:0000259" key="11">
    <source>
        <dbReference type="PROSITE" id="PS50929"/>
    </source>
</evidence>
<evidence type="ECO:0000256" key="6">
    <source>
        <dbReference type="ARBA" id="ARBA00022840"/>
    </source>
</evidence>
<evidence type="ECO:0000256" key="3">
    <source>
        <dbReference type="ARBA" id="ARBA00022448"/>
    </source>
</evidence>
<dbReference type="CDD" id="cd18547">
    <property type="entry name" value="ABC_6TM_Tm288_like"/>
    <property type="match status" value="1"/>
</dbReference>
<evidence type="ECO:0000256" key="5">
    <source>
        <dbReference type="ARBA" id="ARBA00022741"/>
    </source>
</evidence>
<evidence type="ECO:0000313" key="13">
    <source>
        <dbReference type="Proteomes" id="UP000031641"/>
    </source>
</evidence>
<reference evidence="13" key="1">
    <citation type="journal article" date="2014" name="Genome Announc.">
        <title>Complete Genome Sequence of Mycoplasma canadense Strain HAZ 360_1 from Bovine Mastitic Milk in Japan.</title>
        <authorList>
            <person name="Hata E."/>
        </authorList>
    </citation>
    <scope>NUCLEOTIDE SEQUENCE [LARGE SCALE GENOMIC DNA]</scope>
    <source>
        <strain evidence="13">HAZ360_1</strain>
    </source>
</reference>
<dbReference type="KEGG" id="mcan:MCAN360_0334"/>
<feature type="domain" description="ABC transmembrane type-1" evidence="11">
    <location>
        <begin position="52"/>
        <end position="355"/>
    </location>
</feature>
<feature type="transmembrane region" description="Helical" evidence="9">
    <location>
        <begin position="50"/>
        <end position="76"/>
    </location>
</feature>
<dbReference type="PROSITE" id="PS50893">
    <property type="entry name" value="ABC_TRANSPORTER_2"/>
    <property type="match status" value="1"/>
</dbReference>
<dbReference type="HOGENOM" id="CLU_000604_84_4_14"/>
<keyword evidence="13" id="KW-1185">Reference proteome</keyword>
<dbReference type="Proteomes" id="UP000031641">
    <property type="component" value="Chromosome"/>
</dbReference>
<dbReference type="SUPFAM" id="SSF52540">
    <property type="entry name" value="P-loop containing nucleoside triphosphate hydrolases"/>
    <property type="match status" value="1"/>
</dbReference>
<dbReference type="PANTHER" id="PTHR43394:SF1">
    <property type="entry name" value="ATP-BINDING CASSETTE SUB-FAMILY B MEMBER 10, MITOCHONDRIAL"/>
    <property type="match status" value="1"/>
</dbReference>
<feature type="transmembrane region" description="Helical" evidence="9">
    <location>
        <begin position="102"/>
        <end position="122"/>
    </location>
</feature>
<dbReference type="Gene3D" id="3.40.50.300">
    <property type="entry name" value="P-loop containing nucleotide triphosphate hydrolases"/>
    <property type="match status" value="1"/>
</dbReference>
<dbReference type="AlphaFoldDB" id="A0A077L6D5"/>
<feature type="transmembrane region" description="Helical" evidence="9">
    <location>
        <begin position="284"/>
        <end position="311"/>
    </location>
</feature>
<evidence type="ECO:0000259" key="10">
    <source>
        <dbReference type="PROSITE" id="PS50893"/>
    </source>
</evidence>
<evidence type="ECO:0000313" key="12">
    <source>
        <dbReference type="EMBL" id="BAP39527.1"/>
    </source>
</evidence>
<organism evidence="12 13">
    <name type="scientific">Metamycoplasma canadense</name>
    <dbReference type="NCBI Taxonomy" id="29554"/>
    <lineage>
        <taxon>Bacteria</taxon>
        <taxon>Bacillati</taxon>
        <taxon>Mycoplasmatota</taxon>
        <taxon>Mycoplasmoidales</taxon>
        <taxon>Metamycoplasmataceae</taxon>
        <taxon>Metamycoplasma</taxon>
    </lineage>
</organism>
<feature type="transmembrane region" description="Helical" evidence="9">
    <location>
        <begin position="323"/>
        <end position="340"/>
    </location>
</feature>
<feature type="transmembrane region" description="Helical" evidence="9">
    <location>
        <begin position="181"/>
        <end position="201"/>
    </location>
</feature>
<evidence type="ECO:0000256" key="1">
    <source>
        <dbReference type="ARBA" id="ARBA00004651"/>
    </source>
</evidence>
<evidence type="ECO:0000256" key="9">
    <source>
        <dbReference type="SAM" id="Phobius"/>
    </source>
</evidence>